<name>A0AAV4BRK5_9GAST</name>
<protein>
    <submittedName>
        <fullName evidence="1">Uncharacterized protein</fullName>
    </submittedName>
</protein>
<dbReference type="AlphaFoldDB" id="A0AAV4BRK5"/>
<proteinExistence type="predicted"/>
<sequence>MTYIYTLRASGYVCGVWIWSRVSRLATVTLRSSEKNNTEHTGSCVLCSDLNEVMVTLPDTTPKPVNLNQDPGHEKQTSISYLELDWLLCDVSHPGDIGGSVEGEPSLRSSKILLSRVRTPPLAP</sequence>
<accession>A0AAV4BRK5</accession>
<reference evidence="1 2" key="1">
    <citation type="journal article" date="2021" name="Elife">
        <title>Chloroplast acquisition without the gene transfer in kleptoplastic sea slugs, Plakobranchus ocellatus.</title>
        <authorList>
            <person name="Maeda T."/>
            <person name="Takahashi S."/>
            <person name="Yoshida T."/>
            <person name="Shimamura S."/>
            <person name="Takaki Y."/>
            <person name="Nagai Y."/>
            <person name="Toyoda A."/>
            <person name="Suzuki Y."/>
            <person name="Arimoto A."/>
            <person name="Ishii H."/>
            <person name="Satoh N."/>
            <person name="Nishiyama T."/>
            <person name="Hasebe M."/>
            <person name="Maruyama T."/>
            <person name="Minagawa J."/>
            <person name="Obokata J."/>
            <person name="Shigenobu S."/>
        </authorList>
    </citation>
    <scope>NUCLEOTIDE SEQUENCE [LARGE SCALE GENOMIC DNA]</scope>
</reference>
<comment type="caution">
    <text evidence="1">The sequence shown here is derived from an EMBL/GenBank/DDBJ whole genome shotgun (WGS) entry which is preliminary data.</text>
</comment>
<evidence type="ECO:0000313" key="2">
    <source>
        <dbReference type="Proteomes" id="UP000735302"/>
    </source>
</evidence>
<dbReference type="EMBL" id="BLXT01005502">
    <property type="protein sequence ID" value="GFO23185.1"/>
    <property type="molecule type" value="Genomic_DNA"/>
</dbReference>
<dbReference type="Proteomes" id="UP000735302">
    <property type="component" value="Unassembled WGS sequence"/>
</dbReference>
<gene>
    <name evidence="1" type="ORF">PoB_004969000</name>
</gene>
<keyword evidence="2" id="KW-1185">Reference proteome</keyword>
<evidence type="ECO:0000313" key="1">
    <source>
        <dbReference type="EMBL" id="GFO23185.1"/>
    </source>
</evidence>
<organism evidence="1 2">
    <name type="scientific">Plakobranchus ocellatus</name>
    <dbReference type="NCBI Taxonomy" id="259542"/>
    <lineage>
        <taxon>Eukaryota</taxon>
        <taxon>Metazoa</taxon>
        <taxon>Spiralia</taxon>
        <taxon>Lophotrochozoa</taxon>
        <taxon>Mollusca</taxon>
        <taxon>Gastropoda</taxon>
        <taxon>Heterobranchia</taxon>
        <taxon>Euthyneura</taxon>
        <taxon>Panpulmonata</taxon>
        <taxon>Sacoglossa</taxon>
        <taxon>Placobranchoidea</taxon>
        <taxon>Plakobranchidae</taxon>
        <taxon>Plakobranchus</taxon>
    </lineage>
</organism>